<dbReference type="InterPro" id="IPR029063">
    <property type="entry name" value="SAM-dependent_MTases_sf"/>
</dbReference>
<evidence type="ECO:0000256" key="4">
    <source>
        <dbReference type="PROSITE-ProRule" id="PRU01024"/>
    </source>
</evidence>
<dbReference type="SUPFAM" id="SSF54928">
    <property type="entry name" value="RNA-binding domain, RBD"/>
    <property type="match status" value="1"/>
</dbReference>
<dbReference type="PANTHER" id="PTHR45904:SF2">
    <property type="entry name" value="TRNA (URACIL-5-)-METHYLTRANSFERASE HOMOLOG A"/>
    <property type="match status" value="1"/>
</dbReference>
<evidence type="ECO:0000256" key="2">
    <source>
        <dbReference type="ARBA" id="ARBA00022679"/>
    </source>
</evidence>
<comment type="similarity">
    <text evidence="4">Belongs to the class I-like SAM-binding methyltransferase superfamily. RNA M5U methyltransferase family.</text>
</comment>
<dbReference type="Gene3D" id="3.40.50.150">
    <property type="entry name" value="Vaccinia Virus protein VP39"/>
    <property type="match status" value="1"/>
</dbReference>
<dbReference type="PROSITE" id="PS51687">
    <property type="entry name" value="SAM_MT_RNA_M5U"/>
    <property type="match status" value="1"/>
</dbReference>
<evidence type="ECO:0000256" key="5">
    <source>
        <dbReference type="SAM" id="MobiDB-lite"/>
    </source>
</evidence>
<dbReference type="InterPro" id="IPR035979">
    <property type="entry name" value="RBD_domain_sf"/>
</dbReference>
<dbReference type="InterPro" id="IPR045850">
    <property type="entry name" value="TRM2_met"/>
</dbReference>
<dbReference type="GeneID" id="20806190"/>
<dbReference type="GO" id="GO:0008173">
    <property type="term" value="F:RNA methyltransferase activity"/>
    <property type="evidence" value="ECO:0007669"/>
    <property type="project" value="InterPro"/>
</dbReference>
<feature type="region of interest" description="Disordered" evidence="5">
    <location>
        <begin position="1"/>
        <end position="29"/>
    </location>
</feature>
<dbReference type="STRING" id="112090.W4GUV9"/>
<dbReference type="Pfam" id="PF05958">
    <property type="entry name" value="tRNA_U5-meth_tr"/>
    <property type="match status" value="1"/>
</dbReference>
<name>W4GUV9_APHAT</name>
<dbReference type="InterPro" id="IPR010280">
    <property type="entry name" value="U5_MeTrfase_fam"/>
</dbReference>
<keyword evidence="2 4" id="KW-0808">Transferase</keyword>
<dbReference type="EMBL" id="KI913120">
    <property type="protein sequence ID" value="ETV83472.1"/>
    <property type="molecule type" value="Genomic_DNA"/>
</dbReference>
<reference evidence="6" key="1">
    <citation type="submission" date="2013-12" db="EMBL/GenBank/DDBJ databases">
        <title>The Genome Sequence of Aphanomyces astaci APO3.</title>
        <authorList>
            <consortium name="The Broad Institute Genomics Platform"/>
            <person name="Russ C."/>
            <person name="Tyler B."/>
            <person name="van West P."/>
            <person name="Dieguez-Uribeondo J."/>
            <person name="Young S.K."/>
            <person name="Zeng Q."/>
            <person name="Gargeya S."/>
            <person name="Fitzgerald M."/>
            <person name="Abouelleil A."/>
            <person name="Alvarado L."/>
            <person name="Chapman S.B."/>
            <person name="Gainer-Dewar J."/>
            <person name="Goldberg J."/>
            <person name="Griggs A."/>
            <person name="Gujja S."/>
            <person name="Hansen M."/>
            <person name="Howarth C."/>
            <person name="Imamovic A."/>
            <person name="Ireland A."/>
            <person name="Larimer J."/>
            <person name="McCowan C."/>
            <person name="Murphy C."/>
            <person name="Pearson M."/>
            <person name="Poon T.W."/>
            <person name="Priest M."/>
            <person name="Roberts A."/>
            <person name="Saif S."/>
            <person name="Shea T."/>
            <person name="Sykes S."/>
            <person name="Wortman J."/>
            <person name="Nusbaum C."/>
            <person name="Birren B."/>
        </authorList>
    </citation>
    <scope>NUCLEOTIDE SEQUENCE [LARGE SCALE GENOMIC DNA]</scope>
    <source>
        <strain evidence="6">APO3</strain>
    </source>
</reference>
<evidence type="ECO:0000313" key="6">
    <source>
        <dbReference type="EMBL" id="ETV83472.1"/>
    </source>
</evidence>
<protein>
    <submittedName>
        <fullName evidence="6">23S rRNA (Uracil-5-)-methyltransferase RumA</fullName>
    </submittedName>
</protein>
<proteinExistence type="inferred from homology"/>
<dbReference type="RefSeq" id="XP_009826902.1">
    <property type="nucleotide sequence ID" value="XM_009828600.1"/>
</dbReference>
<dbReference type="GO" id="GO:0003723">
    <property type="term" value="F:RNA binding"/>
    <property type="evidence" value="ECO:0007669"/>
    <property type="project" value="TreeGrafter"/>
</dbReference>
<dbReference type="Gene3D" id="2.40.50.1070">
    <property type="match status" value="1"/>
</dbReference>
<evidence type="ECO:0000256" key="3">
    <source>
        <dbReference type="ARBA" id="ARBA00022691"/>
    </source>
</evidence>
<dbReference type="GO" id="GO:0032259">
    <property type="term" value="P:methylation"/>
    <property type="evidence" value="ECO:0007669"/>
    <property type="project" value="UniProtKB-KW"/>
</dbReference>
<organism evidence="6">
    <name type="scientific">Aphanomyces astaci</name>
    <name type="common">Crayfish plague agent</name>
    <dbReference type="NCBI Taxonomy" id="112090"/>
    <lineage>
        <taxon>Eukaryota</taxon>
        <taxon>Sar</taxon>
        <taxon>Stramenopiles</taxon>
        <taxon>Oomycota</taxon>
        <taxon>Saprolegniomycetes</taxon>
        <taxon>Saprolegniales</taxon>
        <taxon>Verrucalvaceae</taxon>
        <taxon>Aphanomyces</taxon>
    </lineage>
</organism>
<dbReference type="VEuPathDB" id="FungiDB:H257_04194"/>
<dbReference type="GO" id="GO:0006396">
    <property type="term" value="P:RNA processing"/>
    <property type="evidence" value="ECO:0007669"/>
    <property type="project" value="InterPro"/>
</dbReference>
<dbReference type="CDD" id="cd02440">
    <property type="entry name" value="AdoMet_MTases"/>
    <property type="match status" value="1"/>
</dbReference>
<feature type="compositionally biased region" description="Basic residues" evidence="5">
    <location>
        <begin position="1"/>
        <end position="12"/>
    </location>
</feature>
<dbReference type="SUPFAM" id="SSF53335">
    <property type="entry name" value="S-adenosyl-L-methionine-dependent methyltransferases"/>
    <property type="match status" value="1"/>
</dbReference>
<keyword evidence="1 4" id="KW-0489">Methyltransferase</keyword>
<feature type="binding site" evidence="4">
    <location>
        <position position="659"/>
    </location>
    <ligand>
        <name>S-adenosyl-L-methionine</name>
        <dbReference type="ChEBI" id="CHEBI:59789"/>
    </ligand>
</feature>
<evidence type="ECO:0000256" key="1">
    <source>
        <dbReference type="ARBA" id="ARBA00022603"/>
    </source>
</evidence>
<keyword evidence="3 4" id="KW-0949">S-adenosyl-L-methionine</keyword>
<feature type="active site" description="Nucleophile" evidence="4">
    <location>
        <position position="742"/>
    </location>
</feature>
<comment type="caution">
    <text evidence="4">Lacks conserved residue(s) required for the propagation of feature annotation.</text>
</comment>
<feature type="binding site" evidence="4">
    <location>
        <position position="609"/>
    </location>
    <ligand>
        <name>S-adenosyl-L-methionine</name>
        <dbReference type="ChEBI" id="CHEBI:59789"/>
    </ligand>
</feature>
<dbReference type="AlphaFoldDB" id="W4GUV9"/>
<sequence length="797" mass="86415">MGKSRKPSRNNKRKAENAAGDDAPQPSKEDDCKVIVMNFGAWKDKKDMEAVLTKHNHVYKAIQKLPKSTFGFILYETKEERDAALDVLATIEWANSETIEAKPALAKRSLKPMKVDTATTGGEAKTVMDAVTPWRNVPYVEQLERKEDAMKKVLVRIVRQTRKEYMDKQKRIGDERKRLRKAQNVATLDDIVGGPADVVVPSWLDSTGSLYLLTPTGLFAQSLQSDDAPWVFLAKADGFTGLISFASELVATNSDGHLYIFDTTALTWSKLSGAPAAAVTAMASFRGHLVCATSDGQIVKRVVTGSRDDAAWVPLASLNVPATAITVHQSFFYATLADGSWKRAPLSSDATEALVFEPCPFAFAHVQGMTSHDAKLIIVVQPESGSTTELLFLNDDGILRAQKKVVLHDVDAAGSVVVGFASHKGLCCSMQPIAPSPALEGYRNKCEFSCGYDADRNPVVGFRFGTYKDGLVSVGAPDECINVPATMKAMVATFQAFLNQSSMPVYDVLTHQGVWRLLTIRASVHTSEVMVCVQANPSALDADAWTAAKAELVEALTSKHAITSFFVQEYSGVSAPEEDHPVVHVYGKSHIEEELLGLRFRISANAFFQVNTPGAEALYSLVREFTAADAKTQVYDVCCGTGTIGLCLAADAGKVVGIELCKAATDDAAVNASLNNISNATFINAKAEDVMKNVLRTPRQGNDLLLEQAVAVVDPPRAGLHVKVLRALREFNPVTRIVYVSCNPTGSLVENAATLCGPETSNLKGRAFKPVAAAPVDMFPHTEHCEMIIVFERQPKN</sequence>
<gene>
    <name evidence="6" type="ORF">H257_04194</name>
</gene>
<dbReference type="PANTHER" id="PTHR45904">
    <property type="entry name" value="TRNA (URACIL-5-)-METHYLTRANSFERASE"/>
    <property type="match status" value="1"/>
</dbReference>
<dbReference type="OrthoDB" id="10250660at2759"/>
<feature type="binding site" evidence="4">
    <location>
        <position position="714"/>
    </location>
    <ligand>
        <name>S-adenosyl-L-methionine</name>
        <dbReference type="ChEBI" id="CHEBI:59789"/>
    </ligand>
</feature>
<accession>W4GUV9</accession>